<feature type="binding site" description="covalent" evidence="9">
    <location>
        <position position="207"/>
    </location>
    <ligand>
        <name>heme c</name>
        <dbReference type="ChEBI" id="CHEBI:61717"/>
    </ligand>
</feature>
<dbReference type="GO" id="GO:0009055">
    <property type="term" value="F:electron transfer activity"/>
    <property type="evidence" value="ECO:0007669"/>
    <property type="project" value="InterPro"/>
</dbReference>
<accession>A0A6I4U4P3</accession>
<comment type="caution">
    <text evidence="12">The sequence shown here is derived from an EMBL/GenBank/DDBJ whole genome shotgun (WGS) entry which is preliminary data.</text>
</comment>
<keyword evidence="8 10" id="KW-0472">Membrane</keyword>
<dbReference type="GO" id="GO:0016020">
    <property type="term" value="C:membrane"/>
    <property type="evidence" value="ECO:0007669"/>
    <property type="project" value="UniProtKB-SubCell"/>
</dbReference>
<dbReference type="PRINTS" id="PR00603">
    <property type="entry name" value="CYTOCHROMEC1"/>
</dbReference>
<dbReference type="OrthoDB" id="9808471at2"/>
<evidence type="ECO:0000256" key="7">
    <source>
        <dbReference type="ARBA" id="ARBA00023004"/>
    </source>
</evidence>
<keyword evidence="13" id="KW-1185">Reference proteome</keyword>
<dbReference type="RefSeq" id="WP_160617548.1">
    <property type="nucleotide sequence ID" value="NZ_WTYR01000001.1"/>
</dbReference>
<comment type="cofactor">
    <cofactor evidence="9">
        <name>heme c</name>
        <dbReference type="ChEBI" id="CHEBI:61717"/>
    </cofactor>
    <text evidence="9">Binds 1 heme c group covalently per subunit.</text>
</comment>
<evidence type="ECO:0000313" key="12">
    <source>
        <dbReference type="EMBL" id="MXP10970.1"/>
    </source>
</evidence>
<dbReference type="GO" id="GO:0046872">
    <property type="term" value="F:metal ion binding"/>
    <property type="evidence" value="ECO:0007669"/>
    <property type="project" value="UniProtKB-KW"/>
</dbReference>
<dbReference type="PANTHER" id="PTHR10266">
    <property type="entry name" value="CYTOCHROME C1"/>
    <property type="match status" value="1"/>
</dbReference>
<evidence type="ECO:0000256" key="6">
    <source>
        <dbReference type="ARBA" id="ARBA00022989"/>
    </source>
</evidence>
<feature type="binding site" description="covalent" evidence="9">
    <location>
        <position position="77"/>
    </location>
    <ligand>
        <name>heme c</name>
        <dbReference type="ChEBI" id="CHEBI:61717"/>
    </ligand>
</feature>
<evidence type="ECO:0000256" key="3">
    <source>
        <dbReference type="ARBA" id="ARBA00022617"/>
    </source>
</evidence>
<dbReference type="Pfam" id="PF02167">
    <property type="entry name" value="Cytochrom_C1"/>
    <property type="match status" value="1"/>
</dbReference>
<keyword evidence="5 9" id="KW-0479">Metal-binding</keyword>
<dbReference type="PANTHER" id="PTHR10266:SF3">
    <property type="entry name" value="CYTOCHROME C1, HEME PROTEIN, MITOCHONDRIAL"/>
    <property type="match status" value="1"/>
</dbReference>
<comment type="subcellular location">
    <subcellularLocation>
        <location evidence="1">Membrane</location>
    </subcellularLocation>
</comment>
<keyword evidence="4 10" id="KW-0812">Transmembrane</keyword>
<dbReference type="Gene3D" id="1.10.760.10">
    <property type="entry name" value="Cytochrome c-like domain"/>
    <property type="match status" value="1"/>
</dbReference>
<keyword evidence="7 9" id="KW-0408">Iron</keyword>
<dbReference type="PROSITE" id="PS51007">
    <property type="entry name" value="CYTC"/>
    <property type="match status" value="1"/>
</dbReference>
<evidence type="ECO:0000256" key="10">
    <source>
        <dbReference type="SAM" id="Phobius"/>
    </source>
</evidence>
<feature type="binding site" description="covalent" evidence="9">
    <location>
        <position position="80"/>
    </location>
    <ligand>
        <name>heme c</name>
        <dbReference type="ChEBI" id="CHEBI:61717"/>
    </ligand>
</feature>
<feature type="domain" description="Cytochrome c" evidence="11">
    <location>
        <begin position="64"/>
        <end position="243"/>
    </location>
</feature>
<proteinExistence type="predicted"/>
<dbReference type="InterPro" id="IPR009056">
    <property type="entry name" value="Cyt_c-like_dom"/>
</dbReference>
<dbReference type="InterPro" id="IPR036909">
    <property type="entry name" value="Cyt_c-like_dom_sf"/>
</dbReference>
<dbReference type="InterPro" id="IPR002326">
    <property type="entry name" value="Cyt_c1"/>
</dbReference>
<dbReference type="GO" id="GO:0020037">
    <property type="term" value="F:heme binding"/>
    <property type="evidence" value="ECO:0007669"/>
    <property type="project" value="InterPro"/>
</dbReference>
<dbReference type="Gene3D" id="1.20.5.100">
    <property type="entry name" value="Cytochrome c1, transmembrane anchor, C-terminal"/>
    <property type="match status" value="1"/>
</dbReference>
<evidence type="ECO:0000256" key="8">
    <source>
        <dbReference type="ARBA" id="ARBA00023136"/>
    </source>
</evidence>
<dbReference type="Proteomes" id="UP000429229">
    <property type="component" value="Unassembled WGS sequence"/>
</dbReference>
<protein>
    <recommendedName>
        <fullName evidence="2">Cytochrome c1</fullName>
    </recommendedName>
</protein>
<feature type="transmembrane region" description="Helical" evidence="10">
    <location>
        <begin position="253"/>
        <end position="270"/>
    </location>
</feature>
<evidence type="ECO:0000313" key="13">
    <source>
        <dbReference type="Proteomes" id="UP000429229"/>
    </source>
</evidence>
<feature type="binding site" description="covalent" evidence="9">
    <location>
        <position position="81"/>
    </location>
    <ligand>
        <name>heme c</name>
        <dbReference type="ChEBI" id="CHEBI:61717"/>
    </ligand>
</feature>
<evidence type="ECO:0000259" key="11">
    <source>
        <dbReference type="PROSITE" id="PS51007"/>
    </source>
</evidence>
<evidence type="ECO:0000256" key="9">
    <source>
        <dbReference type="PIRSR" id="PIRSR602326-1"/>
    </source>
</evidence>
<name>A0A6I4U4P3_9SPHN</name>
<dbReference type="SUPFAM" id="SSF46626">
    <property type="entry name" value="Cytochrome c"/>
    <property type="match status" value="1"/>
</dbReference>
<evidence type="ECO:0000256" key="5">
    <source>
        <dbReference type="ARBA" id="ARBA00022723"/>
    </source>
</evidence>
<evidence type="ECO:0000256" key="1">
    <source>
        <dbReference type="ARBA" id="ARBA00004370"/>
    </source>
</evidence>
<dbReference type="EMBL" id="WTYR01000001">
    <property type="protein sequence ID" value="MXP10970.1"/>
    <property type="molecule type" value="Genomic_DNA"/>
</dbReference>
<organism evidence="12 13">
    <name type="scientific">Alteriqipengyuania halimionae</name>
    <dbReference type="NCBI Taxonomy" id="1926630"/>
    <lineage>
        <taxon>Bacteria</taxon>
        <taxon>Pseudomonadati</taxon>
        <taxon>Pseudomonadota</taxon>
        <taxon>Alphaproteobacteria</taxon>
        <taxon>Sphingomonadales</taxon>
        <taxon>Erythrobacteraceae</taxon>
        <taxon>Alteriqipengyuania</taxon>
    </lineage>
</organism>
<gene>
    <name evidence="12" type="ORF">GRI68_12345</name>
</gene>
<reference evidence="12 13" key="1">
    <citation type="submission" date="2019-12" db="EMBL/GenBank/DDBJ databases">
        <title>Genomic-based taxomic classification of the family Erythrobacteraceae.</title>
        <authorList>
            <person name="Xu L."/>
        </authorList>
    </citation>
    <scope>NUCLEOTIDE SEQUENCE [LARGE SCALE GENOMIC DNA]</scope>
    <source>
        <strain evidence="12 13">LMG 29519</strain>
    </source>
</reference>
<dbReference type="AlphaFoldDB" id="A0A6I4U4P3"/>
<sequence length="292" mass="31964">MIRIFGILTGLFFTIAVLWSWGNDTYSGFVEPAPETAEHIYHEEAEGPEGGFAHEGLFAKWDYAQLQRGYQVYKEVCSACHGLKQVAFRNLEEIGYTEGQVKAEAAAWQVPGIDGETGEATLVDGTPTDYFPSPYANDIAARAANNNAIPPDLSLITKSRHGGADYVYALLTGYREQPAALVEEFPGTKTAAGQYYNPVFHSLNISMAPPLTSEGQVTFGPGNPDPTIDQMAEDVSAFLTWTAEPTLVKRRQTGWAFLAFLLFATLLAYFSKKQVWSRVKGGDVGEKTALDD</sequence>
<evidence type="ECO:0000256" key="4">
    <source>
        <dbReference type="ARBA" id="ARBA00022692"/>
    </source>
</evidence>
<keyword evidence="3 9" id="KW-0349">Heme</keyword>
<keyword evidence="6 10" id="KW-1133">Transmembrane helix</keyword>
<evidence type="ECO:0000256" key="2">
    <source>
        <dbReference type="ARBA" id="ARBA00016165"/>
    </source>
</evidence>